<dbReference type="SUPFAM" id="SSF89447">
    <property type="entry name" value="AbrB/MazE/MraZ-like"/>
    <property type="match status" value="1"/>
</dbReference>
<reference evidence="2 3" key="1">
    <citation type="submission" date="2019-09" db="EMBL/GenBank/DDBJ databases">
        <title>Draft genome sequencing and comparative genomics of hatchery-associated Vibrios.</title>
        <authorList>
            <person name="Kehlet-Delgado H."/>
            <person name="Mueller R.S."/>
        </authorList>
    </citation>
    <scope>NUCLEOTIDE SEQUENCE [LARGE SCALE GENOMIC DNA]</scope>
    <source>
        <strain evidence="2 3">081416A</strain>
    </source>
</reference>
<dbReference type="Proteomes" id="UP000532247">
    <property type="component" value="Unassembled WGS sequence"/>
</dbReference>
<keyword evidence="2" id="KW-0238">DNA-binding</keyword>
<dbReference type="EMBL" id="VTYF01000015">
    <property type="protein sequence ID" value="NOI11160.1"/>
    <property type="molecule type" value="Genomic_DNA"/>
</dbReference>
<dbReference type="Pfam" id="PF04014">
    <property type="entry name" value="MazE_antitoxin"/>
    <property type="match status" value="1"/>
</dbReference>
<evidence type="ECO:0000259" key="1">
    <source>
        <dbReference type="SMART" id="SM00966"/>
    </source>
</evidence>
<protein>
    <submittedName>
        <fullName evidence="2">AbrB/MazE/SpoVT family DNA-binding domain-containing protein</fullName>
    </submittedName>
</protein>
<dbReference type="SMART" id="SM00966">
    <property type="entry name" value="SpoVT_AbrB"/>
    <property type="match status" value="1"/>
</dbReference>
<dbReference type="InterPro" id="IPR007159">
    <property type="entry name" value="SpoVT-AbrB_dom"/>
</dbReference>
<sequence length="72" mass="7781">MVKATKKIVKMGNSLGITIPAAFLHKLNLLQGTSVDLELLEGKILITRSLPDEPALPLSESAVLDLLEKRTS</sequence>
<evidence type="ECO:0000313" key="2">
    <source>
        <dbReference type="EMBL" id="NOI11160.1"/>
    </source>
</evidence>
<dbReference type="AlphaFoldDB" id="A0A7Y4B5Y7"/>
<comment type="caution">
    <text evidence="2">The sequence shown here is derived from an EMBL/GenBank/DDBJ whole genome shotgun (WGS) entry which is preliminary data.</text>
</comment>
<proteinExistence type="predicted"/>
<accession>A0A7Y4B5Y7</accession>
<evidence type="ECO:0000313" key="3">
    <source>
        <dbReference type="Proteomes" id="UP000532247"/>
    </source>
</evidence>
<organism evidence="2 3">
    <name type="scientific">Vibrio alginolyticus</name>
    <dbReference type="NCBI Taxonomy" id="663"/>
    <lineage>
        <taxon>Bacteria</taxon>
        <taxon>Pseudomonadati</taxon>
        <taxon>Pseudomonadota</taxon>
        <taxon>Gammaproteobacteria</taxon>
        <taxon>Vibrionales</taxon>
        <taxon>Vibrionaceae</taxon>
        <taxon>Vibrio</taxon>
    </lineage>
</organism>
<dbReference type="RefSeq" id="WP_025443150.1">
    <property type="nucleotide sequence ID" value="NZ_JAFLNX010000017.1"/>
</dbReference>
<dbReference type="Gene3D" id="2.10.260.10">
    <property type="match status" value="1"/>
</dbReference>
<dbReference type="InterPro" id="IPR037914">
    <property type="entry name" value="SpoVT-AbrB_sf"/>
</dbReference>
<name>A0A7Y4B5Y7_VIBAL</name>
<dbReference type="GO" id="GO:0003677">
    <property type="term" value="F:DNA binding"/>
    <property type="evidence" value="ECO:0007669"/>
    <property type="project" value="UniProtKB-KW"/>
</dbReference>
<feature type="domain" description="SpoVT-AbrB" evidence="1">
    <location>
        <begin position="9"/>
        <end position="54"/>
    </location>
</feature>
<gene>
    <name evidence="2" type="ORF">F0254_20200</name>
</gene>